<dbReference type="Gene3D" id="3.40.1410.10">
    <property type="entry name" value="Chorismate lyase-like"/>
    <property type="match status" value="1"/>
</dbReference>
<evidence type="ECO:0000259" key="5">
    <source>
        <dbReference type="PROSITE" id="PS50949"/>
    </source>
</evidence>
<name>A0A934TTT2_9BURK</name>
<dbReference type="PANTHER" id="PTHR44846">
    <property type="entry name" value="MANNOSYL-D-GLYCERATE TRANSPORT/METABOLISM SYSTEM REPRESSOR MNGR-RELATED"/>
    <property type="match status" value="1"/>
</dbReference>
<dbReference type="SMART" id="SM00866">
    <property type="entry name" value="UTRA"/>
    <property type="match status" value="1"/>
</dbReference>
<keyword evidence="1" id="KW-0805">Transcription regulation</keyword>
<dbReference type="PANTHER" id="PTHR44846:SF1">
    <property type="entry name" value="MANNOSYL-D-GLYCERATE TRANSPORT_METABOLISM SYSTEM REPRESSOR MNGR-RELATED"/>
    <property type="match status" value="1"/>
</dbReference>
<reference evidence="6" key="2">
    <citation type="submission" date="2021-01" db="EMBL/GenBank/DDBJ databases">
        <authorList>
            <person name="Kang M."/>
        </authorList>
    </citation>
    <scope>NUCLEOTIDE SEQUENCE</scope>
    <source>
        <strain evidence="6">KACC 17527</strain>
    </source>
</reference>
<dbReference type="RefSeq" id="WP_201171967.1">
    <property type="nucleotide sequence ID" value="NZ_JAEPWM010000005.1"/>
</dbReference>
<dbReference type="CDD" id="cd07377">
    <property type="entry name" value="WHTH_GntR"/>
    <property type="match status" value="1"/>
</dbReference>
<evidence type="ECO:0000256" key="2">
    <source>
        <dbReference type="ARBA" id="ARBA00023125"/>
    </source>
</evidence>
<evidence type="ECO:0000313" key="7">
    <source>
        <dbReference type="Proteomes" id="UP000630528"/>
    </source>
</evidence>
<dbReference type="InterPro" id="IPR028978">
    <property type="entry name" value="Chorismate_lyase_/UTRA_dom_sf"/>
</dbReference>
<dbReference type="PRINTS" id="PR00035">
    <property type="entry name" value="HTHGNTR"/>
</dbReference>
<feature type="domain" description="HTH gntR-type" evidence="5">
    <location>
        <begin position="17"/>
        <end position="85"/>
    </location>
</feature>
<evidence type="ECO:0000256" key="1">
    <source>
        <dbReference type="ARBA" id="ARBA00023015"/>
    </source>
</evidence>
<sequence>MNPPFAAASPAQRATGTALHRQLFIVLRDEIERGVYSASGALPKEEALGDRFGVSRITVRRALADLVALGLVERRHGLGTFVKASPHKARVTPSLSFIDSLRQVASDTQVHVLQVGRAAPTPDIAAVLQIAPGEPALHAWRLRSVAGVPLMITEAWVPDFVGKRVTAARLRKRALYELLQDEGVQFGRVVQEITAQAASPDVAGLLNVEVGAPLLKLVRLMHDVEARPVEHLTALLTPERSRILMDIPGEKVDTLGAGQIVHDLGLGAHALRAAAPPRTGQGRTSVGKRQKRQEPGR</sequence>
<dbReference type="EMBL" id="JAEPWM010000005">
    <property type="protein sequence ID" value="MBK6007125.1"/>
    <property type="molecule type" value="Genomic_DNA"/>
</dbReference>
<dbReference type="Gene3D" id="1.10.10.10">
    <property type="entry name" value="Winged helix-like DNA-binding domain superfamily/Winged helix DNA-binding domain"/>
    <property type="match status" value="1"/>
</dbReference>
<dbReference type="InterPro" id="IPR036390">
    <property type="entry name" value="WH_DNA-bd_sf"/>
</dbReference>
<evidence type="ECO:0000256" key="3">
    <source>
        <dbReference type="ARBA" id="ARBA00023163"/>
    </source>
</evidence>
<organism evidence="6 7">
    <name type="scientific">Ramlibacter ginsenosidimutans</name>
    <dbReference type="NCBI Taxonomy" id="502333"/>
    <lineage>
        <taxon>Bacteria</taxon>
        <taxon>Pseudomonadati</taxon>
        <taxon>Pseudomonadota</taxon>
        <taxon>Betaproteobacteria</taxon>
        <taxon>Burkholderiales</taxon>
        <taxon>Comamonadaceae</taxon>
        <taxon>Ramlibacter</taxon>
    </lineage>
</organism>
<dbReference type="Proteomes" id="UP000630528">
    <property type="component" value="Unassembled WGS sequence"/>
</dbReference>
<dbReference type="PROSITE" id="PS50949">
    <property type="entry name" value="HTH_GNTR"/>
    <property type="match status" value="1"/>
</dbReference>
<proteinExistence type="predicted"/>
<evidence type="ECO:0000313" key="6">
    <source>
        <dbReference type="EMBL" id="MBK6007125.1"/>
    </source>
</evidence>
<protein>
    <submittedName>
        <fullName evidence="6">GntR family transcriptional regulator</fullName>
    </submittedName>
</protein>
<comment type="caution">
    <text evidence="6">The sequence shown here is derived from an EMBL/GenBank/DDBJ whole genome shotgun (WGS) entry which is preliminary data.</text>
</comment>
<dbReference type="AlphaFoldDB" id="A0A934TTT2"/>
<keyword evidence="2" id="KW-0238">DNA-binding</keyword>
<evidence type="ECO:0000256" key="4">
    <source>
        <dbReference type="SAM" id="MobiDB-lite"/>
    </source>
</evidence>
<keyword evidence="3" id="KW-0804">Transcription</keyword>
<dbReference type="Pfam" id="PF00392">
    <property type="entry name" value="GntR"/>
    <property type="match status" value="1"/>
</dbReference>
<dbReference type="InterPro" id="IPR000524">
    <property type="entry name" value="Tscrpt_reg_HTH_GntR"/>
</dbReference>
<dbReference type="Pfam" id="PF07702">
    <property type="entry name" value="UTRA"/>
    <property type="match status" value="1"/>
</dbReference>
<dbReference type="SUPFAM" id="SSF46785">
    <property type="entry name" value="Winged helix' DNA-binding domain"/>
    <property type="match status" value="1"/>
</dbReference>
<dbReference type="InterPro" id="IPR050679">
    <property type="entry name" value="Bact_HTH_transcr_reg"/>
</dbReference>
<accession>A0A934TTT2</accession>
<feature type="region of interest" description="Disordered" evidence="4">
    <location>
        <begin position="273"/>
        <end position="297"/>
    </location>
</feature>
<dbReference type="GO" id="GO:0003677">
    <property type="term" value="F:DNA binding"/>
    <property type="evidence" value="ECO:0007669"/>
    <property type="project" value="UniProtKB-KW"/>
</dbReference>
<dbReference type="SUPFAM" id="SSF64288">
    <property type="entry name" value="Chorismate lyase-like"/>
    <property type="match status" value="1"/>
</dbReference>
<keyword evidence="7" id="KW-1185">Reference proteome</keyword>
<dbReference type="InterPro" id="IPR011663">
    <property type="entry name" value="UTRA"/>
</dbReference>
<dbReference type="GO" id="GO:0045892">
    <property type="term" value="P:negative regulation of DNA-templated transcription"/>
    <property type="evidence" value="ECO:0007669"/>
    <property type="project" value="TreeGrafter"/>
</dbReference>
<gene>
    <name evidence="6" type="ORF">JJB11_13575</name>
</gene>
<reference evidence="6" key="1">
    <citation type="journal article" date="2012" name="J. Microbiol. Biotechnol.">
        <title>Ramlibacter ginsenosidimutans sp. nov., with ginsenoside-converting activity.</title>
        <authorList>
            <person name="Wang L."/>
            <person name="An D.S."/>
            <person name="Kim S.G."/>
            <person name="Jin F.X."/>
            <person name="Kim S.C."/>
            <person name="Lee S.T."/>
            <person name="Im W.T."/>
        </authorList>
    </citation>
    <scope>NUCLEOTIDE SEQUENCE</scope>
    <source>
        <strain evidence="6">KACC 17527</strain>
    </source>
</reference>
<dbReference type="SMART" id="SM00345">
    <property type="entry name" value="HTH_GNTR"/>
    <property type="match status" value="1"/>
</dbReference>
<dbReference type="InterPro" id="IPR036388">
    <property type="entry name" value="WH-like_DNA-bd_sf"/>
</dbReference>
<dbReference type="GO" id="GO:0003700">
    <property type="term" value="F:DNA-binding transcription factor activity"/>
    <property type="evidence" value="ECO:0007669"/>
    <property type="project" value="InterPro"/>
</dbReference>